<reference evidence="1 2" key="1">
    <citation type="submission" date="2018-06" db="EMBL/GenBank/DDBJ databases">
        <title>Comparative genomics reveals the genomic features of Rhizophagus irregularis, R. cerebriforme, R. diaphanum and Gigaspora rosea, and their symbiotic lifestyle signature.</title>
        <authorList>
            <person name="Morin E."/>
            <person name="San Clemente H."/>
            <person name="Chen E.C.H."/>
            <person name="De La Providencia I."/>
            <person name="Hainaut M."/>
            <person name="Kuo A."/>
            <person name="Kohler A."/>
            <person name="Murat C."/>
            <person name="Tang N."/>
            <person name="Roy S."/>
            <person name="Loubradou J."/>
            <person name="Henrissat B."/>
            <person name="Grigoriev I.V."/>
            <person name="Corradi N."/>
            <person name="Roux C."/>
            <person name="Martin F.M."/>
        </authorList>
    </citation>
    <scope>NUCLEOTIDE SEQUENCE [LARGE SCALE GENOMIC DNA]</scope>
    <source>
        <strain evidence="1 2">DAOM 194757</strain>
    </source>
</reference>
<dbReference type="EMBL" id="QKWP01000102">
    <property type="protein sequence ID" value="RIB27345.1"/>
    <property type="molecule type" value="Genomic_DNA"/>
</dbReference>
<name>A0A397VXR4_9GLOM</name>
<evidence type="ECO:0000313" key="2">
    <source>
        <dbReference type="Proteomes" id="UP000266673"/>
    </source>
</evidence>
<organism evidence="1 2">
    <name type="scientific">Gigaspora rosea</name>
    <dbReference type="NCBI Taxonomy" id="44941"/>
    <lineage>
        <taxon>Eukaryota</taxon>
        <taxon>Fungi</taxon>
        <taxon>Fungi incertae sedis</taxon>
        <taxon>Mucoromycota</taxon>
        <taxon>Glomeromycotina</taxon>
        <taxon>Glomeromycetes</taxon>
        <taxon>Diversisporales</taxon>
        <taxon>Gigasporaceae</taxon>
        <taxon>Gigaspora</taxon>
    </lineage>
</organism>
<evidence type="ECO:0000313" key="1">
    <source>
        <dbReference type="EMBL" id="RIB27345.1"/>
    </source>
</evidence>
<gene>
    <name evidence="1" type="ORF">C2G38_2257906</name>
</gene>
<sequence length="287" mass="33708">MPRVSMLQKANRQLSSNNIVEGALTYLKATKDLLVRQHRRKEISEEVYKFRTDEIIYFKNTIEKLAFKVKDLQNEINKPRKKNKDLHEEMNNLTWNFGLLCLDESLGRKKQEIVNALQKIRKILNLYKNNYKPDTNEADPSKIVKIKKFANLETPEILAEIANNLSPRDILNFILEVIYDPVIIYELKVKICRRCIADALMSRQAFEENHLPDDANPIFKIAICKAIHSVEFMNELFFYKQDIISLATELYQIQSDDLAYNWLQKKAKIVHKYQKTILKAKKSSDLM</sequence>
<protein>
    <submittedName>
        <fullName evidence="1">Uncharacterized protein</fullName>
    </submittedName>
</protein>
<dbReference type="OrthoDB" id="2443326at2759"/>
<accession>A0A397VXR4</accession>
<comment type="caution">
    <text evidence="1">The sequence shown here is derived from an EMBL/GenBank/DDBJ whole genome shotgun (WGS) entry which is preliminary data.</text>
</comment>
<proteinExistence type="predicted"/>
<dbReference type="Proteomes" id="UP000266673">
    <property type="component" value="Unassembled WGS sequence"/>
</dbReference>
<keyword evidence="2" id="KW-1185">Reference proteome</keyword>
<dbReference type="AlphaFoldDB" id="A0A397VXR4"/>